<evidence type="ECO:0000256" key="2">
    <source>
        <dbReference type="ARBA" id="ARBA00005982"/>
    </source>
</evidence>
<gene>
    <name evidence="7" type="ORF">FSB_LOCUS50647</name>
</gene>
<dbReference type="AlphaFoldDB" id="A0A2N9IEP0"/>
<keyword evidence="4 6" id="KW-1133">Transmembrane helix</keyword>
<feature type="transmembrane region" description="Helical" evidence="6">
    <location>
        <begin position="295"/>
        <end position="318"/>
    </location>
</feature>
<evidence type="ECO:0000256" key="3">
    <source>
        <dbReference type="ARBA" id="ARBA00022692"/>
    </source>
</evidence>
<protein>
    <submittedName>
        <fullName evidence="7">Uncharacterized protein</fullName>
    </submittedName>
</protein>
<dbReference type="SUPFAM" id="SSF103473">
    <property type="entry name" value="MFS general substrate transporter"/>
    <property type="match status" value="1"/>
</dbReference>
<dbReference type="EMBL" id="OIVN01005509">
    <property type="protein sequence ID" value="SPD22765.1"/>
    <property type="molecule type" value="Genomic_DNA"/>
</dbReference>
<feature type="transmembrane region" description="Helical" evidence="6">
    <location>
        <begin position="338"/>
        <end position="356"/>
    </location>
</feature>
<dbReference type="PANTHER" id="PTHR11654">
    <property type="entry name" value="OLIGOPEPTIDE TRANSPORTER-RELATED"/>
    <property type="match status" value="1"/>
</dbReference>
<comment type="similarity">
    <text evidence="2">Belongs to the major facilitator superfamily. Proton-dependent oligopeptide transporter (POT/PTR) (TC 2.A.17) family.</text>
</comment>
<dbReference type="GO" id="GO:0022857">
    <property type="term" value="F:transmembrane transporter activity"/>
    <property type="evidence" value="ECO:0007669"/>
    <property type="project" value="InterPro"/>
</dbReference>
<comment type="subcellular location">
    <subcellularLocation>
        <location evidence="1">Membrane</location>
        <topology evidence="1">Multi-pass membrane protein</topology>
    </subcellularLocation>
</comment>
<dbReference type="InterPro" id="IPR036259">
    <property type="entry name" value="MFS_trans_sf"/>
</dbReference>
<evidence type="ECO:0000256" key="5">
    <source>
        <dbReference type="ARBA" id="ARBA00023136"/>
    </source>
</evidence>
<evidence type="ECO:0000256" key="1">
    <source>
        <dbReference type="ARBA" id="ARBA00004141"/>
    </source>
</evidence>
<evidence type="ECO:0000313" key="7">
    <source>
        <dbReference type="EMBL" id="SPD22765.1"/>
    </source>
</evidence>
<dbReference type="InterPro" id="IPR000109">
    <property type="entry name" value="POT_fam"/>
</dbReference>
<reference evidence="7" key="1">
    <citation type="submission" date="2018-02" db="EMBL/GenBank/DDBJ databases">
        <authorList>
            <person name="Cohen D.B."/>
            <person name="Kent A.D."/>
        </authorList>
    </citation>
    <scope>NUCLEOTIDE SEQUENCE</scope>
</reference>
<dbReference type="GO" id="GO:0016020">
    <property type="term" value="C:membrane"/>
    <property type="evidence" value="ECO:0007669"/>
    <property type="project" value="UniProtKB-SubCell"/>
</dbReference>
<evidence type="ECO:0000256" key="4">
    <source>
        <dbReference type="ARBA" id="ARBA00022989"/>
    </source>
</evidence>
<accession>A0A2N9IEP0</accession>
<feature type="transmembrane region" description="Helical" evidence="6">
    <location>
        <begin position="213"/>
        <end position="230"/>
    </location>
</feature>
<proteinExistence type="inferred from homology"/>
<keyword evidence="5 6" id="KW-0472">Membrane</keyword>
<sequence>MSIGAGGIRPCSLAFGADQFNEADTLKKEKILETFFNWLGCGFWSSCSAHVGLHPLRFYSGSPLYIKAKAKSSLLTGFAQVIVAAWKNKHLAMPPQKSDDWYYHKGSELIAPTDKLRFLNKACIIRNHGKDLDSDGLALDPWRLCTITQVEELKALIKTMTRHISKLTIPAASLTAFGILSMAATVITYVQVIIPLLSKFTKRKRGLSLKERMGIGLTLSCLGTAVSAMVERKSRNTAIQEGLSDSPLAHVNVSVMWLVPQHCINGMAEAFNAIGQIEFYYSEFPKSMSSIAMSLMSLGMGVGSLLGGLIVSIVKHVTGRGESENWLSENINKGHYDYYYWLLTILGVVNVFYYILCSWAYGSCEDDEVEGMEEEDMPKS</sequence>
<keyword evidence="3 6" id="KW-0812">Transmembrane</keyword>
<name>A0A2N9IEP0_FAGSY</name>
<dbReference type="Gene3D" id="1.20.1250.20">
    <property type="entry name" value="MFS general substrate transporter like domains"/>
    <property type="match status" value="1"/>
</dbReference>
<organism evidence="7">
    <name type="scientific">Fagus sylvatica</name>
    <name type="common">Beechnut</name>
    <dbReference type="NCBI Taxonomy" id="28930"/>
    <lineage>
        <taxon>Eukaryota</taxon>
        <taxon>Viridiplantae</taxon>
        <taxon>Streptophyta</taxon>
        <taxon>Embryophyta</taxon>
        <taxon>Tracheophyta</taxon>
        <taxon>Spermatophyta</taxon>
        <taxon>Magnoliopsida</taxon>
        <taxon>eudicotyledons</taxon>
        <taxon>Gunneridae</taxon>
        <taxon>Pentapetalae</taxon>
        <taxon>rosids</taxon>
        <taxon>fabids</taxon>
        <taxon>Fagales</taxon>
        <taxon>Fagaceae</taxon>
        <taxon>Fagus</taxon>
    </lineage>
</organism>
<evidence type="ECO:0000256" key="6">
    <source>
        <dbReference type="SAM" id="Phobius"/>
    </source>
</evidence>
<dbReference type="Pfam" id="PF00854">
    <property type="entry name" value="PTR2"/>
    <property type="match status" value="1"/>
</dbReference>
<feature type="transmembrane region" description="Helical" evidence="6">
    <location>
        <begin position="167"/>
        <end position="193"/>
    </location>
</feature>